<dbReference type="EMBL" id="JAVIDL010000024">
    <property type="protein sequence ID" value="MDQ8936423.1"/>
    <property type="molecule type" value="Genomic_DNA"/>
</dbReference>
<dbReference type="AlphaFoldDB" id="A0AAW8JC35"/>
<sequence length="855" mass="98888">MIDIQNATWPERFSQALLAKQQLAKQNIFFAPVRHHSPACAYALKHYIEQLKPTHILIEGPESFNFLLPSLLHQDTAPPVAIFAQARPTAKSNDSEHESPNLASAYFPFCQYSPEWIALQQGKTIGATLKFIDLSWAKQSELDQSKQLDIAQRSLMSERYLAHSQYIQRLAQRLHCRNHDELWDHLFELQSAKQLTQAEDFFNEVFSWCALARLDYEDDVLLQDGSLHREDCMWQHIQDTIAPEHRILVVTGGFHTLALIELLSKKKSQLKQHKTTQNNWQEQAWLIRYSFDRLDALNGYASGMPSPAFYQQFWQQLDQENIDSNAPIRLEQNVLGYLSQLCHYLDAEKCLDINTFLAIKHTAEIAWQLANLRGHYRPSRYDLLDALQSALVKGELEDGQQHLFQQIYLFLGGQTLGQVPADQHRPALVDNVYQQINKFRFNLTDTLKRQRKLDVYRKPLHQHISQFLHLLDYVDCGFAQRLSGPDYVLGAGLDLLFEEWRYAWTPSVEARLIELSEQGDQLEKIAIHKLVQQQKHNQEQGLGQSATETAKLLALACRLGLKQQLEVLNQQLAQYLYSDQNLGSIIAAAQQLYYLWHGRQLLQLPEQQLQQSLILALQQACYLLEQLYDSHEEKIEENLKHLKHLHELIINVQQQIAAKLQDEALRSTADQLLTLMYQQIDLEQLRQNHLSKLKGAVDVLRFLDQRIQQQTLSNELLLSFATGSDLEEAVQYLQGMLHIAPEIFVQSHIAIDALFQLVSQWSDELFIRILPDLRFAFSQFNPKQTRQIAERIAELSGLSQEVILDQVFSHLNEQQVLEGVALNQQLHHLLTHDHLIDWFKQDMTVTPTQEAQYDA</sequence>
<evidence type="ECO:0000313" key="2">
    <source>
        <dbReference type="Proteomes" id="UP001243844"/>
    </source>
</evidence>
<reference evidence="1" key="1">
    <citation type="submission" date="2023-08" db="EMBL/GenBank/DDBJ databases">
        <title>Emergence of clinically-relevant ST2 carbapenem-resistant Acinetobacter baumannii strains in hospital sewages in Zhejiang, East of China.</title>
        <authorList>
            <person name="Kaichao C."/>
            <person name="Zhang R."/>
        </authorList>
    </citation>
    <scope>NUCLEOTIDE SEQUENCE</scope>
    <source>
        <strain evidence="1">M-RB-37</strain>
    </source>
</reference>
<accession>A0AAW8JC35</accession>
<dbReference type="Pfam" id="PF18934">
    <property type="entry name" value="DUF5682"/>
    <property type="match status" value="1"/>
</dbReference>
<comment type="caution">
    <text evidence="1">The sequence shown here is derived from an EMBL/GenBank/DDBJ whole genome shotgun (WGS) entry which is preliminary data.</text>
</comment>
<dbReference type="RefSeq" id="WP_308981745.1">
    <property type="nucleotide sequence ID" value="NZ_JAVIDL010000024.1"/>
</dbReference>
<dbReference type="InterPro" id="IPR043737">
    <property type="entry name" value="DUF5682"/>
</dbReference>
<name>A0AAW8JC35_9GAMM</name>
<proteinExistence type="predicted"/>
<evidence type="ECO:0000313" key="1">
    <source>
        <dbReference type="EMBL" id="MDQ8936423.1"/>
    </source>
</evidence>
<gene>
    <name evidence="1" type="ORF">RFH47_11920</name>
</gene>
<dbReference type="Proteomes" id="UP001243844">
    <property type="component" value="Unassembled WGS sequence"/>
</dbReference>
<protein>
    <submittedName>
        <fullName evidence="1">DUF5682 family protein</fullName>
    </submittedName>
</protein>
<organism evidence="1 2">
    <name type="scientific">Acinetobacter rudis</name>
    <dbReference type="NCBI Taxonomy" id="632955"/>
    <lineage>
        <taxon>Bacteria</taxon>
        <taxon>Pseudomonadati</taxon>
        <taxon>Pseudomonadota</taxon>
        <taxon>Gammaproteobacteria</taxon>
        <taxon>Moraxellales</taxon>
        <taxon>Moraxellaceae</taxon>
        <taxon>Acinetobacter</taxon>
    </lineage>
</organism>